<evidence type="ECO:0008006" key="3">
    <source>
        <dbReference type="Google" id="ProtNLM"/>
    </source>
</evidence>
<accession>A0AAV5RFI9</accession>
<keyword evidence="2" id="KW-1185">Reference proteome</keyword>
<evidence type="ECO:0000313" key="1">
    <source>
        <dbReference type="EMBL" id="GMM49842.1"/>
    </source>
</evidence>
<comment type="caution">
    <text evidence="1">The sequence shown here is derived from an EMBL/GenBank/DDBJ whole genome shotgun (WGS) entry which is preliminary data.</text>
</comment>
<protein>
    <recommendedName>
        <fullName evidence="3">DNA mismatch repair protein HSM3 N-terminal domain-containing protein</fullName>
    </recommendedName>
</protein>
<evidence type="ECO:0000313" key="2">
    <source>
        <dbReference type="Proteomes" id="UP001362899"/>
    </source>
</evidence>
<proteinExistence type="predicted"/>
<name>A0AAV5RFI9_STABA</name>
<gene>
    <name evidence="1" type="ORF">DASB73_008000</name>
</gene>
<reference evidence="1 2" key="1">
    <citation type="journal article" date="2023" name="Elife">
        <title>Identification of key yeast species and microbe-microbe interactions impacting larval growth of Drosophila in the wild.</title>
        <authorList>
            <person name="Mure A."/>
            <person name="Sugiura Y."/>
            <person name="Maeda R."/>
            <person name="Honda K."/>
            <person name="Sakurai N."/>
            <person name="Takahashi Y."/>
            <person name="Watada M."/>
            <person name="Katoh T."/>
            <person name="Gotoh A."/>
            <person name="Gotoh Y."/>
            <person name="Taniguchi I."/>
            <person name="Nakamura K."/>
            <person name="Hayashi T."/>
            <person name="Katayama T."/>
            <person name="Uemura T."/>
            <person name="Hattori Y."/>
        </authorList>
    </citation>
    <scope>NUCLEOTIDE SEQUENCE [LARGE SCALE GENOMIC DNA]</scope>
    <source>
        <strain evidence="1 2">SB-73</strain>
    </source>
</reference>
<dbReference type="EMBL" id="BTGC01000003">
    <property type="protein sequence ID" value="GMM49842.1"/>
    <property type="molecule type" value="Genomic_DNA"/>
</dbReference>
<sequence length="399" mass="44183">MSALKSLQDAIDGHELDVTALEDLVYKPEEANEYAEQLITALIQLVTEKPNIAAQIPRAVIPSILAKYTFNQVLEFIKFTPEMLENPVLLGALLSVAKEKPSKTEPTPLESSFHSTVFPILSNSEVDIGIVSMIEDIAFVYPALCLKYLPYETMYNGSAELKSRLMALNGIILDQGLLPPLDFVLWSPLESFDGDFILAAIEVDYIGDLTKFIPKFEDITLKNLIVEGLRELCTRYQIQETSAVDRVFAKLAAHAIEVFEVLDMEYQLVTSDRVNLLALLPPKYVNFKHAAIVSQLHLKAKTVAAVVNIIQDPASLRLLPITEADMLKLPIPMQLDLAAAGTSTEVGCQEFASRFSQVLKNAYNLPINSENMKSQSKLRQNLKHSGVKVPREASVAIAV</sequence>
<dbReference type="Gene3D" id="1.25.40.580">
    <property type="match status" value="1"/>
</dbReference>
<dbReference type="Proteomes" id="UP001362899">
    <property type="component" value="Unassembled WGS sequence"/>
</dbReference>
<organism evidence="1 2">
    <name type="scientific">Starmerella bacillaris</name>
    <name type="common">Yeast</name>
    <name type="synonym">Candida zemplinina</name>
    <dbReference type="NCBI Taxonomy" id="1247836"/>
    <lineage>
        <taxon>Eukaryota</taxon>
        <taxon>Fungi</taxon>
        <taxon>Dikarya</taxon>
        <taxon>Ascomycota</taxon>
        <taxon>Saccharomycotina</taxon>
        <taxon>Dipodascomycetes</taxon>
        <taxon>Dipodascales</taxon>
        <taxon>Trichomonascaceae</taxon>
        <taxon>Starmerella</taxon>
    </lineage>
</organism>
<dbReference type="AlphaFoldDB" id="A0AAV5RFI9"/>